<keyword evidence="2" id="KW-1185">Reference proteome</keyword>
<gene>
    <name evidence="1" type="ORF">CHLRE_04g220076v5</name>
</gene>
<dbReference type="EMBL" id="CM008965">
    <property type="protein sequence ID" value="PNW84076.1"/>
    <property type="molecule type" value="Genomic_DNA"/>
</dbReference>
<dbReference type="Gramene" id="PNW84076">
    <property type="protein sequence ID" value="PNW84076"/>
    <property type="gene ID" value="CHLRE_04g220076v5"/>
</dbReference>
<accession>A0A2K3DU61</accession>
<proteinExistence type="predicted"/>
<reference evidence="1 2" key="1">
    <citation type="journal article" date="2007" name="Science">
        <title>The Chlamydomonas genome reveals the evolution of key animal and plant functions.</title>
        <authorList>
            <person name="Merchant S.S."/>
            <person name="Prochnik S.E."/>
            <person name="Vallon O."/>
            <person name="Harris E.H."/>
            <person name="Karpowicz S.J."/>
            <person name="Witman G.B."/>
            <person name="Terry A."/>
            <person name="Salamov A."/>
            <person name="Fritz-Laylin L.K."/>
            <person name="Marechal-Drouard L."/>
            <person name="Marshall W.F."/>
            <person name="Qu L.H."/>
            <person name="Nelson D.R."/>
            <person name="Sanderfoot A.A."/>
            <person name="Spalding M.H."/>
            <person name="Kapitonov V.V."/>
            <person name="Ren Q."/>
            <person name="Ferris P."/>
            <person name="Lindquist E."/>
            <person name="Shapiro H."/>
            <person name="Lucas S.M."/>
            <person name="Grimwood J."/>
            <person name="Schmutz J."/>
            <person name="Cardol P."/>
            <person name="Cerutti H."/>
            <person name="Chanfreau G."/>
            <person name="Chen C.L."/>
            <person name="Cognat V."/>
            <person name="Croft M.T."/>
            <person name="Dent R."/>
            <person name="Dutcher S."/>
            <person name="Fernandez E."/>
            <person name="Fukuzawa H."/>
            <person name="Gonzalez-Ballester D."/>
            <person name="Gonzalez-Halphen D."/>
            <person name="Hallmann A."/>
            <person name="Hanikenne M."/>
            <person name="Hippler M."/>
            <person name="Inwood W."/>
            <person name="Jabbari K."/>
            <person name="Kalanon M."/>
            <person name="Kuras R."/>
            <person name="Lefebvre P.A."/>
            <person name="Lemaire S.D."/>
            <person name="Lobanov A.V."/>
            <person name="Lohr M."/>
            <person name="Manuell A."/>
            <person name="Meier I."/>
            <person name="Mets L."/>
            <person name="Mittag M."/>
            <person name="Mittelmeier T."/>
            <person name="Moroney J.V."/>
            <person name="Moseley J."/>
            <person name="Napoli C."/>
            <person name="Nedelcu A.M."/>
            <person name="Niyogi K."/>
            <person name="Novoselov S.V."/>
            <person name="Paulsen I.T."/>
            <person name="Pazour G."/>
            <person name="Purton S."/>
            <person name="Ral J.P."/>
            <person name="Riano-Pachon D.M."/>
            <person name="Riekhof W."/>
            <person name="Rymarquis L."/>
            <person name="Schroda M."/>
            <person name="Stern D."/>
            <person name="Umen J."/>
            <person name="Willows R."/>
            <person name="Wilson N."/>
            <person name="Zimmer S.L."/>
            <person name="Allmer J."/>
            <person name="Balk J."/>
            <person name="Bisova K."/>
            <person name="Chen C.J."/>
            <person name="Elias M."/>
            <person name="Gendler K."/>
            <person name="Hauser C."/>
            <person name="Lamb M.R."/>
            <person name="Ledford H."/>
            <person name="Long J.C."/>
            <person name="Minagawa J."/>
            <person name="Page M.D."/>
            <person name="Pan J."/>
            <person name="Pootakham W."/>
            <person name="Roje S."/>
            <person name="Rose A."/>
            <person name="Stahlberg E."/>
            <person name="Terauchi A.M."/>
            <person name="Yang P."/>
            <person name="Ball S."/>
            <person name="Bowler C."/>
            <person name="Dieckmann C.L."/>
            <person name="Gladyshev V.N."/>
            <person name="Green P."/>
            <person name="Jorgensen R."/>
            <person name="Mayfield S."/>
            <person name="Mueller-Roeber B."/>
            <person name="Rajamani S."/>
            <person name="Sayre R.T."/>
            <person name="Brokstein P."/>
            <person name="Dubchak I."/>
            <person name="Goodstein D."/>
            <person name="Hornick L."/>
            <person name="Huang Y.W."/>
            <person name="Jhaveri J."/>
            <person name="Luo Y."/>
            <person name="Martinez D."/>
            <person name="Ngau W.C."/>
            <person name="Otillar B."/>
            <person name="Poliakov A."/>
            <person name="Porter A."/>
            <person name="Szajkowski L."/>
            <person name="Werner G."/>
            <person name="Zhou K."/>
            <person name="Grigoriev I.V."/>
            <person name="Rokhsar D.S."/>
            <person name="Grossman A.R."/>
        </authorList>
    </citation>
    <scope>NUCLEOTIDE SEQUENCE [LARGE SCALE GENOMIC DNA]</scope>
    <source>
        <strain evidence="2">CC-503</strain>
    </source>
</reference>
<dbReference type="GeneID" id="66053230"/>
<protein>
    <submittedName>
        <fullName evidence="1">Uncharacterized protein</fullName>
    </submittedName>
</protein>
<dbReference type="InParanoid" id="A0A2K3DU61"/>
<evidence type="ECO:0000313" key="1">
    <source>
        <dbReference type="EMBL" id="PNW84076.1"/>
    </source>
</evidence>
<evidence type="ECO:0000313" key="2">
    <source>
        <dbReference type="Proteomes" id="UP000006906"/>
    </source>
</evidence>
<dbReference type="RefSeq" id="XP_042925228.1">
    <property type="nucleotide sequence ID" value="XM_043061876.1"/>
</dbReference>
<dbReference type="KEGG" id="cre:CHLRE_04g220076v5"/>
<sequence>MVLCAEKLPSHLRQRTWMGATPFAFQCKGGQLDRPSAAAVLRMLSPVLSQYHTQARLWGLQSYACVSQQASMVVPAKEAGLCLVLALSRKNRSEVLNGASWVLSL</sequence>
<organism evidence="1 2">
    <name type="scientific">Chlamydomonas reinhardtii</name>
    <name type="common">Chlamydomonas smithii</name>
    <dbReference type="NCBI Taxonomy" id="3055"/>
    <lineage>
        <taxon>Eukaryota</taxon>
        <taxon>Viridiplantae</taxon>
        <taxon>Chlorophyta</taxon>
        <taxon>core chlorophytes</taxon>
        <taxon>Chlorophyceae</taxon>
        <taxon>CS clade</taxon>
        <taxon>Chlamydomonadales</taxon>
        <taxon>Chlamydomonadaceae</taxon>
        <taxon>Chlamydomonas</taxon>
    </lineage>
</organism>
<dbReference type="AlphaFoldDB" id="A0A2K3DU61"/>
<name>A0A2K3DU61_CHLRE</name>
<dbReference type="Proteomes" id="UP000006906">
    <property type="component" value="Chromosome 4"/>
</dbReference>